<proteinExistence type="predicted"/>
<dbReference type="Gene3D" id="1.10.10.60">
    <property type="entry name" value="Homeodomain-like"/>
    <property type="match status" value="1"/>
</dbReference>
<dbReference type="GO" id="GO:0003700">
    <property type="term" value="F:DNA-binding transcription factor activity"/>
    <property type="evidence" value="ECO:0007669"/>
    <property type="project" value="InterPro"/>
</dbReference>
<sequence length="522" mass="58726">MFCDFYFPLIAVLASPSAQPGLRSKIRETRVLSAYADLARLVQDGCGDAERAYRMQLHADMQLAMGLEFDAEESYRRSRKLMHASKDEIRLLSFRNTGWQALFRRRLGTAMACFASVTSEASVAPCRHVEGLFGTLCVWFELGHLDEAGHLLDEIELAIEQRLSTHEDFGLWREFARTLRADLDVQRSLRHAPELADHVYWQSARLSDPLRPPAPRDKPRGRLLDEREVQVPLLRSRLDFRTSLHRLASGHGEAINDLMRHLDWADANGLTAYQSSVRQEIALASLIGNAPHLAEMVLAPLANEIRVGHDHRQLEILYCLAKVHQAQGRTHHSQQLYSRYAMTAVHCARKGACDLARSNSQRHTPYVADDISARLPAKYRRAYHFLLDNLERSDLSIGEVAEVIGVTVRSLQNTFKTSLGATPSEIIRRERMKRIHLELQGDDAAFGQRVLDSGNRWGVPNRSTLLNAYKRQFNEAPAETLHRKHHFNAAEDLGTGVLAGVGVGSHPIASRPQPEPSISTAD</sequence>
<dbReference type="SMART" id="SM00342">
    <property type="entry name" value="HTH_ARAC"/>
    <property type="match status" value="1"/>
</dbReference>
<evidence type="ECO:0000256" key="2">
    <source>
        <dbReference type="ARBA" id="ARBA00023125"/>
    </source>
</evidence>
<dbReference type="GO" id="GO:0043565">
    <property type="term" value="F:sequence-specific DNA binding"/>
    <property type="evidence" value="ECO:0007669"/>
    <property type="project" value="InterPro"/>
</dbReference>
<evidence type="ECO:0000313" key="4">
    <source>
        <dbReference type="EMBL" id="PEH43595.1"/>
    </source>
</evidence>
<evidence type="ECO:0000313" key="5">
    <source>
        <dbReference type="Proteomes" id="UP000220629"/>
    </source>
</evidence>
<protein>
    <submittedName>
        <fullName evidence="4">AraC family transcriptional regulator</fullName>
    </submittedName>
</protein>
<keyword evidence="3" id="KW-0804">Transcription</keyword>
<evidence type="ECO:0000256" key="1">
    <source>
        <dbReference type="ARBA" id="ARBA00023015"/>
    </source>
</evidence>
<reference evidence="5" key="1">
    <citation type="submission" date="2017-09" db="EMBL/GenBank/DDBJ databases">
        <title>FDA dAtabase for Regulatory Grade micrObial Sequences (FDA-ARGOS): Supporting development and validation of Infectious Disease Dx tests.</title>
        <authorList>
            <person name="Minogue T."/>
            <person name="Wolcott M."/>
            <person name="Wasieloski L."/>
            <person name="Aguilar W."/>
            <person name="Moore D."/>
            <person name="Tallon L."/>
            <person name="Sadzewicz L."/>
            <person name="Ott S."/>
            <person name="Zhao X."/>
            <person name="Nagaraj S."/>
            <person name="Vavikolanu K."/>
            <person name="Aluvathingal J."/>
            <person name="Nadendla S."/>
            <person name="Sichtig H."/>
        </authorList>
    </citation>
    <scope>NUCLEOTIDE SEQUENCE [LARGE SCALE GENOMIC DNA]</scope>
    <source>
        <strain evidence="5">FDAARGOS_390</strain>
    </source>
</reference>
<dbReference type="AlphaFoldDB" id="A0A2A7SJX7"/>
<accession>A0A2A7SJX7</accession>
<dbReference type="RefSeq" id="WP_013689026.1">
    <property type="nucleotide sequence ID" value="NZ_CADEPU010000006.1"/>
</dbReference>
<dbReference type="PROSITE" id="PS01124">
    <property type="entry name" value="HTH_ARAC_FAMILY_2"/>
    <property type="match status" value="1"/>
</dbReference>
<organism evidence="4 5">
    <name type="scientific">Burkholderia gladioli</name>
    <name type="common">Pseudomonas marginata</name>
    <name type="synonym">Phytomonas marginata</name>
    <dbReference type="NCBI Taxonomy" id="28095"/>
    <lineage>
        <taxon>Bacteria</taxon>
        <taxon>Pseudomonadati</taxon>
        <taxon>Pseudomonadota</taxon>
        <taxon>Betaproteobacteria</taxon>
        <taxon>Burkholderiales</taxon>
        <taxon>Burkholderiaceae</taxon>
        <taxon>Burkholderia</taxon>
    </lineage>
</organism>
<dbReference type="InterPro" id="IPR018060">
    <property type="entry name" value="HTH_AraC"/>
</dbReference>
<evidence type="ECO:0000256" key="3">
    <source>
        <dbReference type="ARBA" id="ARBA00023163"/>
    </source>
</evidence>
<keyword evidence="2" id="KW-0238">DNA-binding</keyword>
<comment type="caution">
    <text evidence="4">The sequence shown here is derived from an EMBL/GenBank/DDBJ whole genome shotgun (WGS) entry which is preliminary data.</text>
</comment>
<dbReference type="PANTHER" id="PTHR46796">
    <property type="entry name" value="HTH-TYPE TRANSCRIPTIONAL ACTIVATOR RHAS-RELATED"/>
    <property type="match status" value="1"/>
</dbReference>
<dbReference type="InterPro" id="IPR050204">
    <property type="entry name" value="AraC_XylS_family_regulators"/>
</dbReference>
<dbReference type="Proteomes" id="UP000220629">
    <property type="component" value="Unassembled WGS sequence"/>
</dbReference>
<dbReference type="Pfam" id="PF12833">
    <property type="entry name" value="HTH_18"/>
    <property type="match status" value="1"/>
</dbReference>
<dbReference type="EMBL" id="PDDY01000001">
    <property type="protein sequence ID" value="PEH43595.1"/>
    <property type="molecule type" value="Genomic_DNA"/>
</dbReference>
<name>A0A2A7SJX7_BURGA</name>
<gene>
    <name evidence="4" type="ORF">CRM94_03760</name>
</gene>
<keyword evidence="1" id="KW-0805">Transcription regulation</keyword>
<dbReference type="PANTHER" id="PTHR46796:SF12">
    <property type="entry name" value="HTH-TYPE DNA-BINDING TRANSCRIPTIONAL ACTIVATOR EUTR"/>
    <property type="match status" value="1"/>
</dbReference>